<evidence type="ECO:0000313" key="1">
    <source>
        <dbReference type="EMBL" id="AJQ95593.1"/>
    </source>
</evidence>
<gene>
    <name evidence="1" type="ORF">YC6258_03557</name>
</gene>
<dbReference type="EMBL" id="CP007142">
    <property type="protein sequence ID" value="AJQ95593.1"/>
    <property type="molecule type" value="Genomic_DNA"/>
</dbReference>
<accession>A0A0C5VQ85</accession>
<keyword evidence="2" id="KW-1185">Reference proteome</keyword>
<reference evidence="1 2" key="1">
    <citation type="submission" date="2014-01" db="EMBL/GenBank/DDBJ databases">
        <title>Full genme sequencing of cellulolytic bacterium Gynuella sunshinyii YC6258T gen. nov., sp. nov.</title>
        <authorList>
            <person name="Khan H."/>
            <person name="Chung E.J."/>
            <person name="Chung Y.R."/>
        </authorList>
    </citation>
    <scope>NUCLEOTIDE SEQUENCE [LARGE SCALE GENOMIC DNA]</scope>
    <source>
        <strain evidence="1 2">YC6258</strain>
    </source>
</reference>
<evidence type="ECO:0000313" key="2">
    <source>
        <dbReference type="Proteomes" id="UP000032266"/>
    </source>
</evidence>
<dbReference type="Proteomes" id="UP000032266">
    <property type="component" value="Chromosome"/>
</dbReference>
<sequence length="152" mass="17582">MKFSSEDYNVLSYVLKNNFMSYEQAIAWAYAQYTDQGIDPFIEKLSLASDVAEMIEFISNTYQVYGEPSNEFLAGEAAKAYSEEKLSLYAAISRILFDLDLELPEEERQELYIAEDYFGWHDSAESQALVHAMPLFDKYRPIYERAVAKFSI</sequence>
<dbReference type="HOGENOM" id="CLU_1720128_0_0_6"/>
<dbReference type="AlphaFoldDB" id="A0A0C5VQ85"/>
<dbReference type="STRING" id="1445510.YC6258_03557"/>
<name>A0A0C5VQ85_9GAMM</name>
<organism evidence="1 2">
    <name type="scientific">Gynuella sunshinyii YC6258</name>
    <dbReference type="NCBI Taxonomy" id="1445510"/>
    <lineage>
        <taxon>Bacteria</taxon>
        <taxon>Pseudomonadati</taxon>
        <taxon>Pseudomonadota</taxon>
        <taxon>Gammaproteobacteria</taxon>
        <taxon>Oceanospirillales</taxon>
        <taxon>Saccharospirillaceae</taxon>
        <taxon>Gynuella</taxon>
    </lineage>
</organism>
<dbReference type="KEGG" id="gsn:YC6258_03557"/>
<protein>
    <submittedName>
        <fullName evidence="1">Uncharacterized protein</fullName>
    </submittedName>
</protein>
<proteinExistence type="predicted"/>
<dbReference type="OrthoDB" id="6195916at2"/>